<protein>
    <recommendedName>
        <fullName evidence="12">Glycosyltransferase RgtA/B/C/D-like domain-containing protein</fullName>
    </recommendedName>
</protein>
<proteinExistence type="predicted"/>
<feature type="transmembrane region" description="Helical" evidence="9">
    <location>
        <begin position="242"/>
        <end position="262"/>
    </location>
</feature>
<dbReference type="Proteomes" id="UP000589626">
    <property type="component" value="Unassembled WGS sequence"/>
</dbReference>
<keyword evidence="6 9" id="KW-1133">Transmembrane helix</keyword>
<comment type="subcellular location">
    <subcellularLocation>
        <location evidence="1">Cell membrane</location>
        <topology evidence="1">Multi-pass membrane protein</topology>
    </subcellularLocation>
</comment>
<accession>A0A7W4VSD4</accession>
<feature type="transmembrane region" description="Helical" evidence="9">
    <location>
        <begin position="144"/>
        <end position="164"/>
    </location>
</feature>
<comment type="caution">
    <text evidence="10">The sequence shown here is derived from an EMBL/GenBank/DDBJ whole genome shotgun (WGS) entry which is preliminary data.</text>
</comment>
<evidence type="ECO:0000256" key="4">
    <source>
        <dbReference type="ARBA" id="ARBA00022679"/>
    </source>
</evidence>
<evidence type="ECO:0000256" key="5">
    <source>
        <dbReference type="ARBA" id="ARBA00022692"/>
    </source>
</evidence>
<evidence type="ECO:0000313" key="10">
    <source>
        <dbReference type="EMBL" id="MBB3040915.1"/>
    </source>
</evidence>
<feature type="transmembrane region" description="Helical" evidence="9">
    <location>
        <begin position="171"/>
        <end position="188"/>
    </location>
</feature>
<dbReference type="GO" id="GO:0016763">
    <property type="term" value="F:pentosyltransferase activity"/>
    <property type="evidence" value="ECO:0007669"/>
    <property type="project" value="TreeGrafter"/>
</dbReference>
<evidence type="ECO:0000256" key="2">
    <source>
        <dbReference type="ARBA" id="ARBA00022475"/>
    </source>
</evidence>
<sequence>MALDAPGVPGASEALGRTRRSAPLRSREARGSDLRGLIGVAAAAILAVVAWLPFLDRPLSPDEGGFLLIAQQWHPGTSLYGSYWVDRPPLLLWLFSLAAHLGPIGHAATGVTAPTVKLLGAVASGLTVLLAGLVAQVVSPGVHWTRTATVVAAVALLSNPLLGMPEANGEVLALPFVLTGVGCLIAATRRPWGRDALLLTAAAGASGMAAALVKQNVVDVYVFALILFLASRRRLPDLGHRMCVFLASGAALLGAALATAAVQGTTPTGLWDATVRFRLQASATIRSSASTATPERLLHLGLAALASGVAVLLAIACLGALRRSRGARGARSPLVWAALGLAAWELCAVALGGSYWLHYLTGLVPGALLLVMLAPASGRSRALLTGCLAYVVLASAVVWGQHAAAPDTVSDDGQVATYLREHSDPADGVVVAFGHPDIVAASGLHSPYEQLWSLPVRVRDPRLTELGTVLTGPAAPRWVVVAGGSLDSWGLQATATQQVLEEHYVERTAYGDWHVWQHRPDGSDP</sequence>
<feature type="transmembrane region" description="Helical" evidence="9">
    <location>
        <begin position="118"/>
        <end position="138"/>
    </location>
</feature>
<evidence type="ECO:0000256" key="7">
    <source>
        <dbReference type="ARBA" id="ARBA00023136"/>
    </source>
</evidence>
<evidence type="ECO:0000256" key="1">
    <source>
        <dbReference type="ARBA" id="ARBA00004651"/>
    </source>
</evidence>
<dbReference type="GO" id="GO:0005886">
    <property type="term" value="C:plasma membrane"/>
    <property type="evidence" value="ECO:0007669"/>
    <property type="project" value="UniProtKB-SubCell"/>
</dbReference>
<keyword evidence="7 9" id="KW-0472">Membrane</keyword>
<organism evidence="10 11">
    <name type="scientific">Nocardioides soli</name>
    <dbReference type="NCBI Taxonomy" id="1036020"/>
    <lineage>
        <taxon>Bacteria</taxon>
        <taxon>Bacillati</taxon>
        <taxon>Actinomycetota</taxon>
        <taxon>Actinomycetes</taxon>
        <taxon>Propionibacteriales</taxon>
        <taxon>Nocardioidaceae</taxon>
        <taxon>Nocardioides</taxon>
    </lineage>
</organism>
<dbReference type="GO" id="GO:0009103">
    <property type="term" value="P:lipopolysaccharide biosynthetic process"/>
    <property type="evidence" value="ECO:0007669"/>
    <property type="project" value="UniProtKB-ARBA"/>
</dbReference>
<reference evidence="10 11" key="1">
    <citation type="submission" date="2020-08" db="EMBL/GenBank/DDBJ databases">
        <title>Sequencing the genomes of 1000 actinobacteria strains.</title>
        <authorList>
            <person name="Klenk H.-P."/>
        </authorList>
    </citation>
    <scope>NUCLEOTIDE SEQUENCE [LARGE SCALE GENOMIC DNA]</scope>
    <source>
        <strain evidence="10 11">DSM 105498</strain>
    </source>
</reference>
<dbReference type="AlphaFoldDB" id="A0A7W4VSD4"/>
<dbReference type="PANTHER" id="PTHR33908">
    <property type="entry name" value="MANNOSYLTRANSFERASE YKCB-RELATED"/>
    <property type="match status" value="1"/>
</dbReference>
<keyword evidence="3" id="KW-0328">Glycosyltransferase</keyword>
<evidence type="ECO:0000256" key="9">
    <source>
        <dbReference type="SAM" id="Phobius"/>
    </source>
</evidence>
<feature type="region of interest" description="Disordered" evidence="8">
    <location>
        <begin position="1"/>
        <end position="27"/>
    </location>
</feature>
<feature type="transmembrane region" description="Helical" evidence="9">
    <location>
        <begin position="208"/>
        <end position="230"/>
    </location>
</feature>
<feature type="transmembrane region" description="Helical" evidence="9">
    <location>
        <begin position="34"/>
        <end position="54"/>
    </location>
</feature>
<evidence type="ECO:0000256" key="8">
    <source>
        <dbReference type="SAM" id="MobiDB-lite"/>
    </source>
</evidence>
<keyword evidence="5 9" id="KW-0812">Transmembrane</keyword>
<feature type="transmembrane region" description="Helical" evidence="9">
    <location>
        <begin position="333"/>
        <end position="351"/>
    </location>
</feature>
<keyword evidence="2" id="KW-1003">Cell membrane</keyword>
<dbReference type="PANTHER" id="PTHR33908:SF11">
    <property type="entry name" value="MEMBRANE PROTEIN"/>
    <property type="match status" value="1"/>
</dbReference>
<evidence type="ECO:0000256" key="6">
    <source>
        <dbReference type="ARBA" id="ARBA00022989"/>
    </source>
</evidence>
<evidence type="ECO:0000313" key="11">
    <source>
        <dbReference type="Proteomes" id="UP000589626"/>
    </source>
</evidence>
<keyword evidence="4" id="KW-0808">Transferase</keyword>
<keyword evidence="11" id="KW-1185">Reference proteome</keyword>
<dbReference type="InterPro" id="IPR050297">
    <property type="entry name" value="LipidA_mod_glycosyltrf_83"/>
</dbReference>
<name>A0A7W4VSD4_9ACTN</name>
<feature type="transmembrane region" description="Helical" evidence="9">
    <location>
        <begin position="382"/>
        <end position="400"/>
    </location>
</feature>
<feature type="transmembrane region" description="Helical" evidence="9">
    <location>
        <begin position="297"/>
        <end position="321"/>
    </location>
</feature>
<feature type="transmembrane region" description="Helical" evidence="9">
    <location>
        <begin position="90"/>
        <end position="111"/>
    </location>
</feature>
<evidence type="ECO:0000256" key="3">
    <source>
        <dbReference type="ARBA" id="ARBA00022676"/>
    </source>
</evidence>
<dbReference type="RefSeq" id="WP_343057708.1">
    <property type="nucleotide sequence ID" value="NZ_JACHWR010000001.1"/>
</dbReference>
<dbReference type="EMBL" id="JACHWR010000001">
    <property type="protein sequence ID" value="MBB3040915.1"/>
    <property type="molecule type" value="Genomic_DNA"/>
</dbReference>
<evidence type="ECO:0008006" key="12">
    <source>
        <dbReference type="Google" id="ProtNLM"/>
    </source>
</evidence>
<gene>
    <name evidence="10" type="ORF">FHU40_000716</name>
</gene>